<dbReference type="Proteomes" id="UP001500124">
    <property type="component" value="Unassembled WGS sequence"/>
</dbReference>
<reference evidence="2" key="1">
    <citation type="journal article" date="2019" name="Int. J. Syst. Evol. Microbiol.">
        <title>The Global Catalogue of Microorganisms (GCM) 10K type strain sequencing project: providing services to taxonomists for standard genome sequencing and annotation.</title>
        <authorList>
            <consortium name="The Broad Institute Genomics Platform"/>
            <consortium name="The Broad Institute Genome Sequencing Center for Infectious Disease"/>
            <person name="Wu L."/>
            <person name="Ma J."/>
        </authorList>
    </citation>
    <scope>NUCLEOTIDE SEQUENCE [LARGE SCALE GENOMIC DNA]</scope>
    <source>
        <strain evidence="2">JCM 18410</strain>
    </source>
</reference>
<evidence type="ECO:0000313" key="1">
    <source>
        <dbReference type="EMBL" id="GAA5045020.1"/>
    </source>
</evidence>
<comment type="caution">
    <text evidence="1">The sequence shown here is derived from an EMBL/GenBank/DDBJ whole genome shotgun (WGS) entry which is preliminary data.</text>
</comment>
<gene>
    <name evidence="1" type="ORF">GCM10023336_08130</name>
</gene>
<organism evidence="1 2">
    <name type="scientific">Streptomyces similanensis</name>
    <dbReference type="NCBI Taxonomy" id="1274988"/>
    <lineage>
        <taxon>Bacteria</taxon>
        <taxon>Bacillati</taxon>
        <taxon>Actinomycetota</taxon>
        <taxon>Actinomycetes</taxon>
        <taxon>Kitasatosporales</taxon>
        <taxon>Streptomycetaceae</taxon>
        <taxon>Streptomyces</taxon>
    </lineage>
</organism>
<name>A0ABP9JWZ4_9ACTN</name>
<proteinExistence type="predicted"/>
<accession>A0ABP9JWZ4</accession>
<keyword evidence="2" id="KW-1185">Reference proteome</keyword>
<dbReference type="EMBL" id="BAABKC010000011">
    <property type="protein sequence ID" value="GAA5045020.1"/>
    <property type="molecule type" value="Genomic_DNA"/>
</dbReference>
<sequence length="252" mass="27432">MRRRLWDFGPGSGPRATLHGLDHAKRHRAWKPCSLDAPTREHRRYCPARSTISRTGAGIVRGTVGGPPTAPEGTETCVYGIGPAGINPVCSCRDGLHFGGHDRLRRADVAAPAQDGVDQPFVLAEPQGVLGCGAADAEASSQLTRGGEPFAWAQLAEVSTLTRDFNTLLHQAILRCIREISELHRQISPKAHCLHGIEHIHVSGGGFSAQHEWTLRNKAKPILNRTVQTLPLMRYRKSSQKLVVAYPCGLQP</sequence>
<evidence type="ECO:0000313" key="2">
    <source>
        <dbReference type="Proteomes" id="UP001500124"/>
    </source>
</evidence>
<protein>
    <submittedName>
        <fullName evidence="1">Uncharacterized protein</fullName>
    </submittedName>
</protein>